<dbReference type="CDD" id="cd00599">
    <property type="entry name" value="GH25_muramidase"/>
    <property type="match status" value="1"/>
</dbReference>
<accession>A0A1G9LYH5</accession>
<evidence type="ECO:0000313" key="6">
    <source>
        <dbReference type="Proteomes" id="UP000199350"/>
    </source>
</evidence>
<dbReference type="PANTHER" id="PTHR34135:SF2">
    <property type="entry name" value="LYSOZYME"/>
    <property type="match status" value="1"/>
</dbReference>
<dbReference type="GO" id="GO:0003796">
    <property type="term" value="F:lysozyme activity"/>
    <property type="evidence" value="ECO:0007669"/>
    <property type="project" value="InterPro"/>
</dbReference>
<dbReference type="GO" id="GO:0009253">
    <property type="term" value="P:peptidoglycan catabolic process"/>
    <property type="evidence" value="ECO:0007669"/>
    <property type="project" value="InterPro"/>
</dbReference>
<keyword evidence="3" id="KW-0326">Glycosidase</keyword>
<dbReference type="GO" id="GO:0016052">
    <property type="term" value="P:carbohydrate catabolic process"/>
    <property type="evidence" value="ECO:0007669"/>
    <property type="project" value="TreeGrafter"/>
</dbReference>
<dbReference type="InterPro" id="IPR017853">
    <property type="entry name" value="GH"/>
</dbReference>
<reference evidence="6" key="1">
    <citation type="submission" date="2016-10" db="EMBL/GenBank/DDBJ databases">
        <authorList>
            <person name="Varghese N."/>
            <person name="Submissions S."/>
        </authorList>
    </citation>
    <scope>NUCLEOTIDE SEQUENCE [LARGE SCALE GENOMIC DNA]</scope>
    <source>
        <strain evidence="6">DSM 20632</strain>
    </source>
</reference>
<dbReference type="STRING" id="38302.SAMN04488535_0360"/>
<dbReference type="EMBL" id="LT629700">
    <property type="protein sequence ID" value="SDL66983.1"/>
    <property type="molecule type" value="Genomic_DNA"/>
</dbReference>
<dbReference type="InterPro" id="IPR002053">
    <property type="entry name" value="Glyco_hydro_25"/>
</dbReference>
<gene>
    <name evidence="5" type="ORF">SAMN04488535_0360</name>
</gene>
<dbReference type="RefSeq" id="WP_092147992.1">
    <property type="nucleotide sequence ID" value="NZ_LT629700.1"/>
</dbReference>
<dbReference type="OrthoDB" id="287365at2"/>
<dbReference type="SUPFAM" id="SSF51445">
    <property type="entry name" value="(Trans)glycosidases"/>
    <property type="match status" value="1"/>
</dbReference>
<dbReference type="SMART" id="SM00641">
    <property type="entry name" value="Glyco_25"/>
    <property type="match status" value="1"/>
</dbReference>
<comment type="similarity">
    <text evidence="1">Belongs to the glycosyl hydrolase 25 family.</text>
</comment>
<evidence type="ECO:0000256" key="2">
    <source>
        <dbReference type="ARBA" id="ARBA00022801"/>
    </source>
</evidence>
<organism evidence="5 6">
    <name type="scientific">Corynebacterium mycetoides</name>
    <dbReference type="NCBI Taxonomy" id="38302"/>
    <lineage>
        <taxon>Bacteria</taxon>
        <taxon>Bacillati</taxon>
        <taxon>Actinomycetota</taxon>
        <taxon>Actinomycetes</taxon>
        <taxon>Mycobacteriales</taxon>
        <taxon>Corynebacteriaceae</taxon>
        <taxon>Corynebacterium</taxon>
    </lineage>
</organism>
<dbReference type="InterPro" id="IPR018077">
    <property type="entry name" value="Glyco_hydro_fam25_subgr"/>
</dbReference>
<keyword evidence="2 5" id="KW-0378">Hydrolase</keyword>
<dbReference type="AlphaFoldDB" id="A0A1G9LYH5"/>
<evidence type="ECO:0000256" key="3">
    <source>
        <dbReference type="ARBA" id="ARBA00023295"/>
    </source>
</evidence>
<keyword evidence="6" id="KW-1185">Reference proteome</keyword>
<evidence type="ECO:0000256" key="1">
    <source>
        <dbReference type="ARBA" id="ARBA00010646"/>
    </source>
</evidence>
<dbReference type="PROSITE" id="PS51904">
    <property type="entry name" value="GLYCOSYL_HYDROL_F25_2"/>
    <property type="match status" value="1"/>
</dbReference>
<dbReference type="Pfam" id="PF01183">
    <property type="entry name" value="Glyco_hydro_25"/>
    <property type="match status" value="1"/>
</dbReference>
<protein>
    <submittedName>
        <fullName evidence="5">Glycosyl hydrolases family 25</fullName>
    </submittedName>
</protein>
<feature type="signal peptide" evidence="4">
    <location>
        <begin position="1"/>
        <end position="24"/>
    </location>
</feature>
<dbReference type="Gene3D" id="3.20.20.80">
    <property type="entry name" value="Glycosidases"/>
    <property type="match status" value="1"/>
</dbReference>
<name>A0A1G9LYH5_9CORY</name>
<proteinExistence type="inferred from homology"/>
<sequence length="355" mass="37763">MHAHRRLHTVFAALVAAVLTTALAVVVPFSPTSRTDAGAQNIPGIVQGVDVAGHQRPGGRPIDWRTVAGPGGQHFAFVKATEGEGWKNEFYYEDAHAAADAGLKVGAYHYARPAESPVTQAQHFAATINAGPALSLPPVLDLEVDEGLSPVALAAWTGTFLSEVERATGVKPMIYTYRYFWYERMDNTSAFTGYPLWLAAYQNQAPHPVGGWDKISFWQRSDSGRLPGMHTPVDMNVFNGSAADLGAFSVGNYSAGGGVLESFQVPESGELNVLEQDNTALVVAILGLATGILGSQQITDAAAQFGFSPDDASNIAAAVQKLAADGRLPVDDLRTMMLGEYSVGDLLILINNAQH</sequence>
<dbReference type="Proteomes" id="UP000199350">
    <property type="component" value="Chromosome I"/>
</dbReference>
<dbReference type="GO" id="GO:0016998">
    <property type="term" value="P:cell wall macromolecule catabolic process"/>
    <property type="evidence" value="ECO:0007669"/>
    <property type="project" value="InterPro"/>
</dbReference>
<evidence type="ECO:0000313" key="5">
    <source>
        <dbReference type="EMBL" id="SDL66983.1"/>
    </source>
</evidence>
<feature type="chain" id="PRO_5009245281" evidence="4">
    <location>
        <begin position="25"/>
        <end position="355"/>
    </location>
</feature>
<evidence type="ECO:0000256" key="4">
    <source>
        <dbReference type="SAM" id="SignalP"/>
    </source>
</evidence>
<keyword evidence="4" id="KW-0732">Signal</keyword>
<dbReference type="PANTHER" id="PTHR34135">
    <property type="entry name" value="LYSOZYME"/>
    <property type="match status" value="1"/>
</dbReference>